<evidence type="ECO:0000313" key="2">
    <source>
        <dbReference type="EMBL" id="KIJ28605.1"/>
    </source>
</evidence>
<dbReference type="HOGENOM" id="CLU_037456_0_0_1"/>
<evidence type="ECO:0000256" key="1">
    <source>
        <dbReference type="SAM" id="MobiDB-lite"/>
    </source>
</evidence>
<dbReference type="OrthoDB" id="10657352at2759"/>
<reference evidence="2 3" key="1">
    <citation type="submission" date="2014-06" db="EMBL/GenBank/DDBJ databases">
        <title>Evolutionary Origins and Diversification of the Mycorrhizal Mutualists.</title>
        <authorList>
            <consortium name="DOE Joint Genome Institute"/>
            <consortium name="Mycorrhizal Genomics Consortium"/>
            <person name="Kohler A."/>
            <person name="Kuo A."/>
            <person name="Nagy L.G."/>
            <person name="Floudas D."/>
            <person name="Copeland A."/>
            <person name="Barry K.W."/>
            <person name="Cichocki N."/>
            <person name="Veneault-Fourrey C."/>
            <person name="LaButti K."/>
            <person name="Lindquist E.A."/>
            <person name="Lipzen A."/>
            <person name="Lundell T."/>
            <person name="Morin E."/>
            <person name="Murat C."/>
            <person name="Riley R."/>
            <person name="Ohm R."/>
            <person name="Sun H."/>
            <person name="Tunlid A."/>
            <person name="Henrissat B."/>
            <person name="Grigoriev I.V."/>
            <person name="Hibbett D.S."/>
            <person name="Martin F."/>
        </authorList>
    </citation>
    <scope>NUCLEOTIDE SEQUENCE [LARGE SCALE GENOMIC DNA]</scope>
    <source>
        <strain evidence="2 3">SS14</strain>
    </source>
</reference>
<protein>
    <submittedName>
        <fullName evidence="2">Uncharacterized protein</fullName>
    </submittedName>
</protein>
<feature type="region of interest" description="Disordered" evidence="1">
    <location>
        <begin position="353"/>
        <end position="406"/>
    </location>
</feature>
<sequence length="406" mass="45922">MAAKQAYKICLAEKDISKAVADAWPELGRYQENYYCLLEDYNILKESVCSADKKAEEHRAKLTELYEKLDSLSKTNWNNSKVVHEAGIPTIGGSHILTIQKRIIADPPASLTGLLPKPLGKSDVHDSEMHRLYVKGRALQPHEQSSDHTAVIFCIDEYARSMPSLPKNLMARHDDPNWMTDVIQSFNMNPSGIPQILHLEGLHVNVNDADVWYWLNLIKPKHHGAEAETTLQSIFSTVERWDQLIAGQWKRNDNPFLCSQASVRYTIHHNQKFDRGTFTYWLGCKAGVTPGFAREKLEPYFVHRVTKLICNEITLRSQLRANEIALLKGGSMNQFRVHEDLLPLVRESPFYIPPNVGEPMDQDESDPEPTPSQPTAGSSSLADRLVMEKKAFSPAPQLMPVTSRNV</sequence>
<keyword evidence="3" id="KW-1185">Reference proteome</keyword>
<evidence type="ECO:0000313" key="3">
    <source>
        <dbReference type="Proteomes" id="UP000054279"/>
    </source>
</evidence>
<dbReference type="EMBL" id="KN837302">
    <property type="protein sequence ID" value="KIJ28605.1"/>
    <property type="molecule type" value="Genomic_DNA"/>
</dbReference>
<accession>A0A0C9UTU1</accession>
<dbReference type="Proteomes" id="UP000054279">
    <property type="component" value="Unassembled WGS sequence"/>
</dbReference>
<dbReference type="AlphaFoldDB" id="A0A0C9UTU1"/>
<organism evidence="2 3">
    <name type="scientific">Sphaerobolus stellatus (strain SS14)</name>
    <dbReference type="NCBI Taxonomy" id="990650"/>
    <lineage>
        <taxon>Eukaryota</taxon>
        <taxon>Fungi</taxon>
        <taxon>Dikarya</taxon>
        <taxon>Basidiomycota</taxon>
        <taxon>Agaricomycotina</taxon>
        <taxon>Agaricomycetes</taxon>
        <taxon>Phallomycetidae</taxon>
        <taxon>Geastrales</taxon>
        <taxon>Sphaerobolaceae</taxon>
        <taxon>Sphaerobolus</taxon>
    </lineage>
</organism>
<gene>
    <name evidence="2" type="ORF">M422DRAFT_270110</name>
</gene>
<name>A0A0C9UTU1_SPHS4</name>
<proteinExistence type="predicted"/>